<dbReference type="SUPFAM" id="SSF53187">
    <property type="entry name" value="Zn-dependent exopeptidases"/>
    <property type="match status" value="1"/>
</dbReference>
<name>A0A644YYW1_9ZZZZ</name>
<dbReference type="Gene3D" id="3.40.630.10">
    <property type="entry name" value="Zn peptidases"/>
    <property type="match status" value="1"/>
</dbReference>
<dbReference type="SUPFAM" id="SSF55031">
    <property type="entry name" value="Bacterial exopeptidase dimerisation domain"/>
    <property type="match status" value="1"/>
</dbReference>
<dbReference type="EC" id="3.-.-.-" evidence="2"/>
<gene>
    <name evidence="2" type="primary">yxeP_25</name>
    <name evidence="2" type="ORF">SDC9_80133</name>
</gene>
<keyword evidence="2" id="KW-0378">Hydrolase</keyword>
<protein>
    <submittedName>
        <fullName evidence="2">Putative hydrolase YxeP</fullName>
        <ecNumber evidence="2">3.-.-.-</ecNumber>
    </submittedName>
</protein>
<dbReference type="Pfam" id="PF07687">
    <property type="entry name" value="M20_dimer"/>
    <property type="match status" value="1"/>
</dbReference>
<dbReference type="Pfam" id="PF01546">
    <property type="entry name" value="Peptidase_M20"/>
    <property type="match status" value="1"/>
</dbReference>
<dbReference type="InterPro" id="IPR011650">
    <property type="entry name" value="Peptidase_M20_dimer"/>
</dbReference>
<evidence type="ECO:0000259" key="1">
    <source>
        <dbReference type="Pfam" id="PF07687"/>
    </source>
</evidence>
<dbReference type="Gene3D" id="3.30.70.360">
    <property type="match status" value="1"/>
</dbReference>
<organism evidence="2">
    <name type="scientific">bioreactor metagenome</name>
    <dbReference type="NCBI Taxonomy" id="1076179"/>
    <lineage>
        <taxon>unclassified sequences</taxon>
        <taxon>metagenomes</taxon>
        <taxon>ecological metagenomes</taxon>
    </lineage>
</organism>
<accession>A0A644YYW1</accession>
<sequence>MKTLNQFKFAALIILFCMTMNLFSQDATLIDKMVQIRKELHQVPEYSHKEVKTAGIVTDYLKNTNPDVLYTGLGGHGVLAGYKGNHPGASKMFRCELDAISTSEGIRHWCGHDGHMAILLGLANVVSADRDFEGTVWLLFQPAEEVGEGAALMAKDLEAKKIFFDYAFALHNKPGIPLNQVVLHEGVYAAGSVGMELFFKGSPSHASRPEQAVSPYKAIFETAEFMHGLNSRRELFDGFTLGTVVNISMGDVNYGVTPGEGYLRMTLRSFKDSDLDKLCKIMEDFAKEVGQRYSLEVSVAFYDRFPATVNDQQANKMVEIALKSNGVEYHYAAEPERGSDDFAFFAFNANSSYFDIGNGIGGADLHQKGYRFSDEIMEPSLRIFRSVVYGK</sequence>
<dbReference type="EMBL" id="VSSQ01006693">
    <property type="protein sequence ID" value="MPM33557.1"/>
    <property type="molecule type" value="Genomic_DNA"/>
</dbReference>
<evidence type="ECO:0000313" key="2">
    <source>
        <dbReference type="EMBL" id="MPM33557.1"/>
    </source>
</evidence>
<dbReference type="InterPro" id="IPR002933">
    <property type="entry name" value="Peptidase_M20"/>
</dbReference>
<reference evidence="2" key="1">
    <citation type="submission" date="2019-08" db="EMBL/GenBank/DDBJ databases">
        <authorList>
            <person name="Kucharzyk K."/>
            <person name="Murdoch R.W."/>
            <person name="Higgins S."/>
            <person name="Loffler F."/>
        </authorList>
    </citation>
    <scope>NUCLEOTIDE SEQUENCE</scope>
</reference>
<proteinExistence type="predicted"/>
<dbReference type="GO" id="GO:0016787">
    <property type="term" value="F:hydrolase activity"/>
    <property type="evidence" value="ECO:0007669"/>
    <property type="project" value="UniProtKB-KW"/>
</dbReference>
<feature type="domain" description="Peptidase M20 dimerisation" evidence="1">
    <location>
        <begin position="191"/>
        <end position="292"/>
    </location>
</feature>
<dbReference type="InterPro" id="IPR017439">
    <property type="entry name" value="Amidohydrolase"/>
</dbReference>
<dbReference type="AlphaFoldDB" id="A0A644YYW1"/>
<dbReference type="NCBIfam" id="TIGR01891">
    <property type="entry name" value="amidohydrolases"/>
    <property type="match status" value="1"/>
</dbReference>
<dbReference type="PANTHER" id="PTHR11014:SF169">
    <property type="entry name" value="CLAN MH, FAMILY M20, PEPTIDASE T-LIKE METALLOPEPTIDASE"/>
    <property type="match status" value="1"/>
</dbReference>
<comment type="caution">
    <text evidence="2">The sequence shown here is derived from an EMBL/GenBank/DDBJ whole genome shotgun (WGS) entry which is preliminary data.</text>
</comment>
<dbReference type="PANTHER" id="PTHR11014">
    <property type="entry name" value="PEPTIDASE M20 FAMILY MEMBER"/>
    <property type="match status" value="1"/>
</dbReference>
<dbReference type="InterPro" id="IPR036264">
    <property type="entry name" value="Bact_exopeptidase_dim_dom"/>
</dbReference>